<dbReference type="OrthoDB" id="9780884at2"/>
<organism evidence="4 5">
    <name type="scientific">Fictibacillus macauensis ZFHKF-1</name>
    <dbReference type="NCBI Taxonomy" id="1196324"/>
    <lineage>
        <taxon>Bacteria</taxon>
        <taxon>Bacillati</taxon>
        <taxon>Bacillota</taxon>
        <taxon>Bacilli</taxon>
        <taxon>Bacillales</taxon>
        <taxon>Fictibacillaceae</taxon>
        <taxon>Fictibacillus</taxon>
    </lineage>
</organism>
<dbReference type="Pfam" id="PF00149">
    <property type="entry name" value="Metallophos"/>
    <property type="match status" value="1"/>
</dbReference>
<proteinExistence type="predicted"/>
<dbReference type="eggNOG" id="COG1408">
    <property type="taxonomic scope" value="Bacteria"/>
</dbReference>
<sequence>MNSSWRKGGIATGALAGVAGAALVYATCIEPHWYDIKKVTVPLPILPKAFHSFTIVHISDLHIGYQVKARHVKKIVAAISAQKPDLIVFTGDFINSARSIKAARKCIPYFQELSAPYGKFAVWGNHDYLAPDDERISLLQEAQFTCLVNEHTHIDRGEDTLYLAGLDDYLEGTADIEKALDGIPDESCTILLAHEPDYFKVSMKYNISLQLSGHSHGGQVCVPFYGPLVTSKLGKAFHSGLYQHPSEPKFLYTNRGLGTTHLPVRFACRPEITVLTLVQGS</sequence>
<name>I8J5S5_9BACL</name>
<keyword evidence="1" id="KW-0479">Metal-binding</keyword>
<dbReference type="Gene3D" id="3.60.21.10">
    <property type="match status" value="1"/>
</dbReference>
<evidence type="ECO:0000313" key="5">
    <source>
        <dbReference type="Proteomes" id="UP000004080"/>
    </source>
</evidence>
<dbReference type="InterPro" id="IPR051158">
    <property type="entry name" value="Metallophosphoesterase_sf"/>
</dbReference>
<dbReference type="SUPFAM" id="SSF56300">
    <property type="entry name" value="Metallo-dependent phosphatases"/>
    <property type="match status" value="1"/>
</dbReference>
<accession>I8J5S5</accession>
<dbReference type="AlphaFoldDB" id="I8J5S5"/>
<feature type="domain" description="Calcineurin-like phosphoesterase" evidence="3">
    <location>
        <begin position="54"/>
        <end position="217"/>
    </location>
</feature>
<reference evidence="4 5" key="1">
    <citation type="journal article" date="2012" name="J. Bacteriol.">
        <title>Genome of Bacillus macauensis ZFHKF-1, a Long-Chain-Forming Bacterium.</title>
        <authorList>
            <person name="Cai L."/>
            <person name="Zhang T."/>
        </authorList>
    </citation>
    <scope>NUCLEOTIDE SEQUENCE [LARGE SCALE GENOMIC DNA]</scope>
    <source>
        <strain evidence="4 5">ZFHKF-1</strain>
    </source>
</reference>
<dbReference type="GO" id="GO:0008758">
    <property type="term" value="F:UDP-2,3-diacylglucosamine hydrolase activity"/>
    <property type="evidence" value="ECO:0007669"/>
    <property type="project" value="TreeGrafter"/>
</dbReference>
<comment type="caution">
    <text evidence="4">The sequence shown here is derived from an EMBL/GenBank/DDBJ whole genome shotgun (WGS) entry which is preliminary data.</text>
</comment>
<dbReference type="GO" id="GO:0016020">
    <property type="term" value="C:membrane"/>
    <property type="evidence" value="ECO:0007669"/>
    <property type="project" value="GOC"/>
</dbReference>
<dbReference type="GO" id="GO:0009245">
    <property type="term" value="P:lipid A biosynthetic process"/>
    <property type="evidence" value="ECO:0007669"/>
    <property type="project" value="TreeGrafter"/>
</dbReference>
<gene>
    <name evidence="4" type="ORF">A374_02844</name>
</gene>
<evidence type="ECO:0000313" key="4">
    <source>
        <dbReference type="EMBL" id="EIT87156.1"/>
    </source>
</evidence>
<dbReference type="PANTHER" id="PTHR31302">
    <property type="entry name" value="TRANSMEMBRANE PROTEIN WITH METALLOPHOSPHOESTERASE DOMAIN-RELATED"/>
    <property type="match status" value="1"/>
</dbReference>
<evidence type="ECO:0000256" key="2">
    <source>
        <dbReference type="ARBA" id="ARBA00022801"/>
    </source>
</evidence>
<dbReference type="CDD" id="cd07385">
    <property type="entry name" value="MPP_YkuE_C"/>
    <property type="match status" value="1"/>
</dbReference>
<dbReference type="PATRIC" id="fig|1196324.3.peg.574"/>
<dbReference type="GO" id="GO:0046872">
    <property type="term" value="F:metal ion binding"/>
    <property type="evidence" value="ECO:0007669"/>
    <property type="project" value="UniProtKB-KW"/>
</dbReference>
<keyword evidence="2" id="KW-0378">Hydrolase</keyword>
<dbReference type="InterPro" id="IPR004843">
    <property type="entry name" value="Calcineurin-like_PHP"/>
</dbReference>
<dbReference type="EMBL" id="AKKV01000019">
    <property type="protein sequence ID" value="EIT87156.1"/>
    <property type="molecule type" value="Genomic_DNA"/>
</dbReference>
<dbReference type="PANTHER" id="PTHR31302:SF31">
    <property type="entry name" value="PHOSPHODIESTERASE YAEI"/>
    <property type="match status" value="1"/>
</dbReference>
<dbReference type="InterPro" id="IPR029052">
    <property type="entry name" value="Metallo-depent_PP-like"/>
</dbReference>
<evidence type="ECO:0000256" key="1">
    <source>
        <dbReference type="ARBA" id="ARBA00022723"/>
    </source>
</evidence>
<dbReference type="Proteomes" id="UP000004080">
    <property type="component" value="Unassembled WGS sequence"/>
</dbReference>
<evidence type="ECO:0000259" key="3">
    <source>
        <dbReference type="Pfam" id="PF00149"/>
    </source>
</evidence>
<protein>
    <recommendedName>
        <fullName evidence="3">Calcineurin-like phosphoesterase domain-containing protein</fullName>
    </recommendedName>
</protein>
<keyword evidence="5" id="KW-1185">Reference proteome</keyword>
<dbReference type="RefSeq" id="WP_007200668.1">
    <property type="nucleotide sequence ID" value="NZ_AKKV01000019.1"/>
</dbReference>